<dbReference type="AlphaFoldDB" id="A0A317UQ69"/>
<evidence type="ECO:0000313" key="3">
    <source>
        <dbReference type="Proteomes" id="UP000246171"/>
    </source>
</evidence>
<gene>
    <name evidence="2" type="ORF">BO83DRAFT_193593</name>
</gene>
<accession>A0A317UQ69</accession>
<dbReference type="RefSeq" id="XP_025382143.1">
    <property type="nucleotide sequence ID" value="XM_025526573.1"/>
</dbReference>
<proteinExistence type="predicted"/>
<comment type="caution">
    <text evidence="2">The sequence shown here is derived from an EMBL/GenBank/DDBJ whole genome shotgun (WGS) entry which is preliminary data.</text>
</comment>
<name>A0A317UQ69_ASPEC</name>
<keyword evidence="1" id="KW-0812">Transmembrane</keyword>
<evidence type="ECO:0000313" key="2">
    <source>
        <dbReference type="EMBL" id="PWY62170.1"/>
    </source>
</evidence>
<feature type="transmembrane region" description="Helical" evidence="1">
    <location>
        <begin position="170"/>
        <end position="188"/>
    </location>
</feature>
<organism evidence="2 3">
    <name type="scientific">Aspergillus eucalypticola (strain CBS 122712 / IBT 29274)</name>
    <dbReference type="NCBI Taxonomy" id="1448314"/>
    <lineage>
        <taxon>Eukaryota</taxon>
        <taxon>Fungi</taxon>
        <taxon>Dikarya</taxon>
        <taxon>Ascomycota</taxon>
        <taxon>Pezizomycotina</taxon>
        <taxon>Eurotiomycetes</taxon>
        <taxon>Eurotiomycetidae</taxon>
        <taxon>Eurotiales</taxon>
        <taxon>Aspergillaceae</taxon>
        <taxon>Aspergillus</taxon>
        <taxon>Aspergillus subgen. Circumdati</taxon>
    </lineage>
</organism>
<reference evidence="2" key="1">
    <citation type="submission" date="2016-12" db="EMBL/GenBank/DDBJ databases">
        <title>The genomes of Aspergillus section Nigri reveals drivers in fungal speciation.</title>
        <authorList>
            <consortium name="DOE Joint Genome Institute"/>
            <person name="Vesth T.C."/>
            <person name="Nybo J."/>
            <person name="Theobald S."/>
            <person name="Brandl J."/>
            <person name="Frisvad J.C."/>
            <person name="Nielsen K.F."/>
            <person name="Lyhne E.K."/>
            <person name="Kogle M.E."/>
            <person name="Kuo A."/>
            <person name="Riley R."/>
            <person name="Clum A."/>
            <person name="Nolan M."/>
            <person name="Lipzen A."/>
            <person name="Salamov A."/>
            <person name="Henrissat B."/>
            <person name="Wiebenga A."/>
            <person name="De vries R.P."/>
            <person name="Grigoriev I.V."/>
            <person name="Mortensen U.H."/>
            <person name="Andersen M.R."/>
            <person name="Baker S.E."/>
        </authorList>
    </citation>
    <scope>NUCLEOTIDE SEQUENCE</scope>
    <source>
        <strain evidence="2">CBS 122712</strain>
    </source>
</reference>
<dbReference type="VEuPathDB" id="FungiDB:BO83DRAFT_193593"/>
<keyword evidence="1" id="KW-0472">Membrane</keyword>
<protein>
    <submittedName>
        <fullName evidence="2">Uncharacterized protein</fullName>
    </submittedName>
</protein>
<evidence type="ECO:0000256" key="1">
    <source>
        <dbReference type="SAM" id="Phobius"/>
    </source>
</evidence>
<dbReference type="EMBL" id="MSFU01000048">
    <property type="protein sequence ID" value="PWY62170.1"/>
    <property type="molecule type" value="Genomic_DNA"/>
</dbReference>
<dbReference type="Proteomes" id="UP000246171">
    <property type="component" value="Unassembled WGS sequence"/>
</dbReference>
<keyword evidence="1" id="KW-1133">Transmembrane helix</keyword>
<dbReference type="GeneID" id="37048535"/>
<sequence>MGCHDVRGCEIEESLVTRNYISWRKICIQYLDGLVRVCDAYCMVAGWFVDLGLRRRKKRLESGLVDSPQIDCVGYSERKLEQELNDCHKLWSRWLPNGPFWSVTGTAMPEVLTRTVCFSWKCGLGIGHFRALRVSDKKLDHPYPPPNDVTQHACQWLKTKCLVLDNYSKALMFLFMIVAIMILTGVKIT</sequence>
<keyword evidence="3" id="KW-1185">Reference proteome</keyword>